<name>A0AAV7YZY7_9EUKA</name>
<evidence type="ECO:0000313" key="3">
    <source>
        <dbReference type="Proteomes" id="UP001146793"/>
    </source>
</evidence>
<dbReference type="InterPro" id="IPR015943">
    <property type="entry name" value="WD40/YVTN_repeat-like_dom_sf"/>
</dbReference>
<dbReference type="AlphaFoldDB" id="A0AAV7YZY7"/>
<dbReference type="EMBL" id="JANTQA010000040">
    <property type="protein sequence ID" value="KAJ3435406.1"/>
    <property type="molecule type" value="Genomic_DNA"/>
</dbReference>
<dbReference type="Proteomes" id="UP001146793">
    <property type="component" value="Unassembled WGS sequence"/>
</dbReference>
<dbReference type="InterPro" id="IPR001680">
    <property type="entry name" value="WD40_rpt"/>
</dbReference>
<organism evidence="2 3">
    <name type="scientific">Anaeramoeba flamelloides</name>
    <dbReference type="NCBI Taxonomy" id="1746091"/>
    <lineage>
        <taxon>Eukaryota</taxon>
        <taxon>Metamonada</taxon>
        <taxon>Anaeramoebidae</taxon>
        <taxon>Anaeramoeba</taxon>
    </lineage>
</organism>
<dbReference type="InterPro" id="IPR036322">
    <property type="entry name" value="WD40_repeat_dom_sf"/>
</dbReference>
<reference evidence="2" key="1">
    <citation type="submission" date="2022-08" db="EMBL/GenBank/DDBJ databases">
        <title>Novel sulphate-reducing endosymbionts in the free-living metamonad Anaeramoeba.</title>
        <authorList>
            <person name="Jerlstrom-Hultqvist J."/>
            <person name="Cepicka I."/>
            <person name="Gallot-Lavallee L."/>
            <person name="Salas-Leiva D."/>
            <person name="Curtis B.A."/>
            <person name="Zahonova K."/>
            <person name="Pipaliya S."/>
            <person name="Dacks J."/>
            <person name="Roger A.J."/>
        </authorList>
    </citation>
    <scope>NUCLEOTIDE SEQUENCE</scope>
    <source>
        <strain evidence="2">Busselton2</strain>
    </source>
</reference>
<dbReference type="Pfam" id="PF00400">
    <property type="entry name" value="WD40"/>
    <property type="match status" value="1"/>
</dbReference>
<comment type="caution">
    <text evidence="2">The sequence shown here is derived from an EMBL/GenBank/DDBJ whole genome shotgun (WGS) entry which is preliminary data.</text>
</comment>
<dbReference type="SMART" id="SM00320">
    <property type="entry name" value="WD40"/>
    <property type="match status" value="1"/>
</dbReference>
<accession>A0AAV7YZY7</accession>
<protein>
    <submittedName>
        <fullName evidence="2">Uncharacterized protein</fullName>
    </submittedName>
</protein>
<dbReference type="SUPFAM" id="SSF50978">
    <property type="entry name" value="WD40 repeat-like"/>
    <property type="match status" value="1"/>
</dbReference>
<sequence length="91" mass="10475">MTEDIPVVNPLGTFQGHLSGINGISLYESHLFTCSDDKTVKKWTLDGENVQHFQCHNLYHFLITHNKITNKAKKNQRKEQTKLITHTKSLL</sequence>
<evidence type="ECO:0000313" key="2">
    <source>
        <dbReference type="EMBL" id="KAJ3435406.1"/>
    </source>
</evidence>
<gene>
    <name evidence="2" type="ORF">M0812_19594</name>
</gene>
<evidence type="ECO:0000256" key="1">
    <source>
        <dbReference type="SAM" id="MobiDB-lite"/>
    </source>
</evidence>
<dbReference type="Gene3D" id="2.130.10.10">
    <property type="entry name" value="YVTN repeat-like/Quinoprotein amine dehydrogenase"/>
    <property type="match status" value="1"/>
</dbReference>
<feature type="compositionally biased region" description="Polar residues" evidence="1">
    <location>
        <begin position="82"/>
        <end position="91"/>
    </location>
</feature>
<feature type="region of interest" description="Disordered" evidence="1">
    <location>
        <begin position="72"/>
        <end position="91"/>
    </location>
</feature>
<proteinExistence type="predicted"/>